<organism evidence="7 8">
    <name type="scientific">Sphingobium yanoikuyae</name>
    <name type="common">Sphingomonas yanoikuyae</name>
    <dbReference type="NCBI Taxonomy" id="13690"/>
    <lineage>
        <taxon>Bacteria</taxon>
        <taxon>Pseudomonadati</taxon>
        <taxon>Pseudomonadota</taxon>
        <taxon>Alphaproteobacteria</taxon>
        <taxon>Sphingomonadales</taxon>
        <taxon>Sphingomonadaceae</taxon>
        <taxon>Sphingobium</taxon>
    </lineage>
</organism>
<proteinExistence type="inferred from homology"/>
<evidence type="ECO:0000256" key="4">
    <source>
        <dbReference type="ARBA" id="ARBA00022989"/>
    </source>
</evidence>
<evidence type="ECO:0000256" key="1">
    <source>
        <dbReference type="ARBA" id="ARBA00004141"/>
    </source>
</evidence>
<feature type="transmembrane region" description="Helical" evidence="6">
    <location>
        <begin position="226"/>
        <end position="251"/>
    </location>
</feature>
<feature type="transmembrane region" description="Helical" evidence="6">
    <location>
        <begin position="113"/>
        <end position="139"/>
    </location>
</feature>
<dbReference type="Proteomes" id="UP000287401">
    <property type="component" value="Unassembled WGS sequence"/>
</dbReference>
<accession>A0A430BFP1</accession>
<evidence type="ECO:0000313" key="8">
    <source>
        <dbReference type="Proteomes" id="UP000287401"/>
    </source>
</evidence>
<keyword evidence="5 6" id="KW-0472">Membrane</keyword>
<dbReference type="EMBL" id="QRAL01000046">
    <property type="protein sequence ID" value="RSU48399.1"/>
    <property type="molecule type" value="Genomic_DNA"/>
</dbReference>
<keyword evidence="3 6" id="KW-0812">Transmembrane</keyword>
<gene>
    <name evidence="7" type="ORF">DAH51_24120</name>
</gene>
<sequence>MLIVRMSSFLLLVFAAVVLAVVFDAITRALCSVLPVGRGPSLGIAVVLLLGTFFGALFLFGAQLTNEFDTIRQSLPGAVDRLQAALDQMGLGEAVNGALEQGKKSMSGVISSVGPYMLAVGNGLTNLVLVIFAAIFLAADPDVYRRGFLHLVPENAIDVAEASLSDAWRGLNGWMKGQAVSSVVVAALTWAGLAVLGVPSAGGLGVIAGLLDVIPMIGPVIAGVPAVLLAFTHSPMTALWTIVLFLLVQQLQGNFLQPMIQKQAVDVPPALLLFSVLAAGMLFGPLGVLLAAPLTIVVFVLTKRIYVRSLLGKDVKIDGE</sequence>
<comment type="caution">
    <text evidence="7">The sequence shown here is derived from an EMBL/GenBank/DDBJ whole genome shotgun (WGS) entry which is preliminary data.</text>
</comment>
<dbReference type="PANTHER" id="PTHR21716:SF62">
    <property type="entry name" value="TRANSPORT PROTEIN YDBI-RELATED"/>
    <property type="match status" value="1"/>
</dbReference>
<dbReference type="PANTHER" id="PTHR21716">
    <property type="entry name" value="TRANSMEMBRANE PROTEIN"/>
    <property type="match status" value="1"/>
</dbReference>
<dbReference type="GO" id="GO:0055085">
    <property type="term" value="P:transmembrane transport"/>
    <property type="evidence" value="ECO:0007669"/>
    <property type="project" value="TreeGrafter"/>
</dbReference>
<feature type="transmembrane region" description="Helical" evidence="6">
    <location>
        <begin position="271"/>
        <end position="301"/>
    </location>
</feature>
<dbReference type="Pfam" id="PF01594">
    <property type="entry name" value="AI-2E_transport"/>
    <property type="match status" value="1"/>
</dbReference>
<evidence type="ECO:0000256" key="5">
    <source>
        <dbReference type="ARBA" id="ARBA00023136"/>
    </source>
</evidence>
<dbReference type="AlphaFoldDB" id="A0A430BFP1"/>
<evidence type="ECO:0000256" key="6">
    <source>
        <dbReference type="SAM" id="Phobius"/>
    </source>
</evidence>
<protein>
    <submittedName>
        <fullName evidence="7">AI-2E family transporter</fullName>
    </submittedName>
</protein>
<name>A0A430BFP1_SPHYA</name>
<dbReference type="InterPro" id="IPR002549">
    <property type="entry name" value="AI-2E-like"/>
</dbReference>
<reference evidence="7 8" key="1">
    <citation type="submission" date="2018-07" db="EMBL/GenBank/DDBJ databases">
        <title>Genomic and Epidemiologic Investigation of an Indolent Hospital Outbreak.</title>
        <authorList>
            <person name="Johnson R.C."/>
            <person name="Deming C."/>
            <person name="Conlan S."/>
            <person name="Zellmer C.J."/>
            <person name="Michelin A.V."/>
            <person name="Lee-Lin S."/>
            <person name="Thomas P.J."/>
            <person name="Park M."/>
            <person name="Weingarten R.A."/>
            <person name="Less J."/>
            <person name="Dekker J.P."/>
            <person name="Frank K.M."/>
            <person name="Musser K.A."/>
            <person name="Mcquiston J.R."/>
            <person name="Henderson D.K."/>
            <person name="Lau A.F."/>
            <person name="Palmore T.N."/>
            <person name="Segre J.A."/>
        </authorList>
    </citation>
    <scope>NUCLEOTIDE SEQUENCE [LARGE SCALE GENOMIC DNA]</scope>
    <source>
        <strain evidence="7 8">SK-NIH.Env6_1116</strain>
    </source>
</reference>
<comment type="subcellular location">
    <subcellularLocation>
        <location evidence="1">Membrane</location>
        <topology evidence="1">Multi-pass membrane protein</topology>
    </subcellularLocation>
</comment>
<comment type="similarity">
    <text evidence="2">Belongs to the autoinducer-2 exporter (AI-2E) (TC 2.A.86) family.</text>
</comment>
<evidence type="ECO:0000313" key="7">
    <source>
        <dbReference type="EMBL" id="RSU48399.1"/>
    </source>
</evidence>
<evidence type="ECO:0000256" key="2">
    <source>
        <dbReference type="ARBA" id="ARBA00009773"/>
    </source>
</evidence>
<dbReference type="GO" id="GO:0016020">
    <property type="term" value="C:membrane"/>
    <property type="evidence" value="ECO:0007669"/>
    <property type="project" value="UniProtKB-SubCell"/>
</dbReference>
<feature type="transmembrane region" description="Helical" evidence="6">
    <location>
        <begin position="41"/>
        <end position="62"/>
    </location>
</feature>
<evidence type="ECO:0000256" key="3">
    <source>
        <dbReference type="ARBA" id="ARBA00022692"/>
    </source>
</evidence>
<keyword evidence="4 6" id="KW-1133">Transmembrane helix</keyword>